<feature type="transmembrane region" description="Helical" evidence="4">
    <location>
        <begin position="6"/>
        <end position="25"/>
    </location>
</feature>
<dbReference type="SUPFAM" id="SSF57567">
    <property type="entry name" value="Serine protease inhibitors"/>
    <property type="match status" value="3"/>
</dbReference>
<evidence type="ECO:0000313" key="6">
    <source>
        <dbReference type="EMBL" id="KAF1750673.1"/>
    </source>
</evidence>
<evidence type="ECO:0000313" key="7">
    <source>
        <dbReference type="Proteomes" id="UP000483820"/>
    </source>
</evidence>
<keyword evidence="1" id="KW-0646">Protease inhibitor</keyword>
<evidence type="ECO:0000259" key="5">
    <source>
        <dbReference type="Pfam" id="PF01826"/>
    </source>
</evidence>
<dbReference type="GO" id="GO:0004867">
    <property type="term" value="F:serine-type endopeptidase inhibitor activity"/>
    <property type="evidence" value="ECO:0007669"/>
    <property type="project" value="UniProtKB-KW"/>
</dbReference>
<dbReference type="Gene3D" id="2.10.25.10">
    <property type="entry name" value="Laminin"/>
    <property type="match status" value="3"/>
</dbReference>
<evidence type="ECO:0000256" key="4">
    <source>
        <dbReference type="SAM" id="Phobius"/>
    </source>
</evidence>
<evidence type="ECO:0000256" key="1">
    <source>
        <dbReference type="ARBA" id="ARBA00022690"/>
    </source>
</evidence>
<dbReference type="CDD" id="cd19941">
    <property type="entry name" value="TIL"/>
    <property type="match status" value="3"/>
</dbReference>
<evidence type="ECO:0000256" key="3">
    <source>
        <dbReference type="ARBA" id="ARBA00023157"/>
    </source>
</evidence>
<evidence type="ECO:0000256" key="2">
    <source>
        <dbReference type="ARBA" id="ARBA00022900"/>
    </source>
</evidence>
<gene>
    <name evidence="6" type="ORF">GCK72_017224</name>
</gene>
<dbReference type="RefSeq" id="XP_053580872.1">
    <property type="nucleotide sequence ID" value="XM_053731959.1"/>
</dbReference>
<keyword evidence="4" id="KW-0812">Transmembrane</keyword>
<dbReference type="CTD" id="9823742"/>
<dbReference type="PANTHER" id="PTHR23259">
    <property type="entry name" value="RIDDLE"/>
    <property type="match status" value="1"/>
</dbReference>
<comment type="caution">
    <text evidence="6">The sequence shown here is derived from an EMBL/GenBank/DDBJ whole genome shotgun (WGS) entry which is preliminary data.</text>
</comment>
<keyword evidence="3" id="KW-1015">Disulfide bond</keyword>
<feature type="domain" description="TIL" evidence="5">
    <location>
        <begin position="167"/>
        <end position="221"/>
    </location>
</feature>
<accession>A0A6A5G7B6</accession>
<dbReference type="EMBL" id="WUAV01000005">
    <property type="protein sequence ID" value="KAF1750673.1"/>
    <property type="molecule type" value="Genomic_DNA"/>
</dbReference>
<proteinExistence type="predicted"/>
<dbReference type="Proteomes" id="UP000483820">
    <property type="component" value="Chromosome V"/>
</dbReference>
<dbReference type="AlphaFoldDB" id="A0A6A5G7B6"/>
<feature type="domain" description="TIL" evidence="5">
    <location>
        <begin position="269"/>
        <end position="322"/>
    </location>
</feature>
<keyword evidence="2" id="KW-0722">Serine protease inhibitor</keyword>
<dbReference type="KEGG" id="crq:GCK72_017224"/>
<reference evidence="6 7" key="1">
    <citation type="submission" date="2019-12" db="EMBL/GenBank/DDBJ databases">
        <title>Chromosome-level assembly of the Caenorhabditis remanei genome.</title>
        <authorList>
            <person name="Teterina A.A."/>
            <person name="Willis J.H."/>
            <person name="Phillips P.C."/>
        </authorList>
    </citation>
    <scope>NUCLEOTIDE SEQUENCE [LARGE SCALE GENOMIC DNA]</scope>
    <source>
        <strain evidence="6 7">PX506</strain>
        <tissue evidence="6">Whole organism</tissue>
    </source>
</reference>
<keyword evidence="4" id="KW-0472">Membrane</keyword>
<dbReference type="InterPro" id="IPR036084">
    <property type="entry name" value="Ser_inhib-like_sf"/>
</dbReference>
<feature type="domain" description="TIL" evidence="5">
    <location>
        <begin position="329"/>
        <end position="382"/>
    </location>
</feature>
<dbReference type="InterPro" id="IPR002919">
    <property type="entry name" value="TIL_dom"/>
</dbReference>
<dbReference type="PANTHER" id="PTHR23259:SF75">
    <property type="entry name" value="SERINE PROTEASE INHIBITOR SWM-1-RELATED"/>
    <property type="match status" value="1"/>
</dbReference>
<dbReference type="Pfam" id="PF01826">
    <property type="entry name" value="TIL"/>
    <property type="match status" value="3"/>
</dbReference>
<name>A0A6A5G7B6_CAERE</name>
<sequence length="384" mass="42133">MTSFRAVYYTITLMAVVIIYLNSFANEDKPRLAKENRPYTILSTAENLKDYDRLCVNGADIRCFGESICKIARITCVPNTTCDSIMPICTDRENLSILLALIAVGSCGVIKLTEDQPITHEDPLCGSDKCPDNYRCELPDPNTDCDNEDGCSTAPKCIAIPIRKPICAENEVLKTCGSACEPTCDNPEPECISTCMTDVCQCREGFVRDSTSDQCVEKNSCKKCTRECSENEKCEFVTLPCAQEPCAVVDKTLTFLLCLIAVSSATKTCGENEELVGCHNTCEPQCGYTPKACTEQCIMNACDCKDGFVRNSLGKCVEVFQCTKETTKCPENEEFKGCGTACEPTCENPDPRACTKQCLVNVCQCSKGFVRHGFRCIAKGDCPK</sequence>
<organism evidence="6 7">
    <name type="scientific">Caenorhabditis remanei</name>
    <name type="common">Caenorhabditis vulgaris</name>
    <dbReference type="NCBI Taxonomy" id="31234"/>
    <lineage>
        <taxon>Eukaryota</taxon>
        <taxon>Metazoa</taxon>
        <taxon>Ecdysozoa</taxon>
        <taxon>Nematoda</taxon>
        <taxon>Chromadorea</taxon>
        <taxon>Rhabditida</taxon>
        <taxon>Rhabditina</taxon>
        <taxon>Rhabditomorpha</taxon>
        <taxon>Rhabditoidea</taxon>
        <taxon>Rhabditidae</taxon>
        <taxon>Peloderinae</taxon>
        <taxon>Caenorhabditis</taxon>
    </lineage>
</organism>
<protein>
    <recommendedName>
        <fullName evidence="5">TIL domain-containing protein</fullName>
    </recommendedName>
</protein>
<dbReference type="GeneID" id="9823742"/>
<keyword evidence="4" id="KW-1133">Transmembrane helix</keyword>
<dbReference type="InterPro" id="IPR051368">
    <property type="entry name" value="SerProtInhib-TIL_Domain"/>
</dbReference>